<comment type="similarity">
    <text evidence="3">Belongs to the gas vesicle GvpA family.</text>
</comment>
<dbReference type="InterPro" id="IPR018493">
    <property type="entry name" value="GvpA-like_CS"/>
</dbReference>
<evidence type="ECO:0000256" key="2">
    <source>
        <dbReference type="ARBA" id="ARBA00035108"/>
    </source>
</evidence>
<organism evidence="5 6">
    <name type="scientific">Geodermatophilus arenarius</name>
    <dbReference type="NCBI Taxonomy" id="1137990"/>
    <lineage>
        <taxon>Bacteria</taxon>
        <taxon>Bacillati</taxon>
        <taxon>Actinomycetota</taxon>
        <taxon>Actinomycetes</taxon>
        <taxon>Geodermatophilales</taxon>
        <taxon>Geodermatophilaceae</taxon>
        <taxon>Geodermatophilus</taxon>
    </lineage>
</organism>
<evidence type="ECO:0000256" key="1">
    <source>
        <dbReference type="ARBA" id="ARBA00022987"/>
    </source>
</evidence>
<evidence type="ECO:0000256" key="4">
    <source>
        <dbReference type="SAM" id="MobiDB-lite"/>
    </source>
</evidence>
<dbReference type="PROSITE" id="PS00234">
    <property type="entry name" value="GAS_VESICLE_A_1"/>
    <property type="match status" value="1"/>
</dbReference>
<keyword evidence="6" id="KW-1185">Reference proteome</keyword>
<feature type="region of interest" description="Disordered" evidence="4">
    <location>
        <begin position="82"/>
        <end position="108"/>
    </location>
</feature>
<proteinExistence type="inferred from homology"/>
<dbReference type="Proteomes" id="UP001596025">
    <property type="component" value="Unassembled WGS sequence"/>
</dbReference>
<dbReference type="InterPro" id="IPR050530">
    <property type="entry name" value="GvpA"/>
</dbReference>
<feature type="compositionally biased region" description="Acidic residues" evidence="4">
    <location>
        <begin position="97"/>
        <end position="107"/>
    </location>
</feature>
<dbReference type="EMBL" id="JBHSGR010000019">
    <property type="protein sequence ID" value="MFC4694998.1"/>
    <property type="molecule type" value="Genomic_DNA"/>
</dbReference>
<feature type="region of interest" description="Disordered" evidence="4">
    <location>
        <begin position="123"/>
        <end position="150"/>
    </location>
</feature>
<dbReference type="InterPro" id="IPR000638">
    <property type="entry name" value="Gas-vesicle_GvpA-like"/>
</dbReference>
<comment type="subcellular location">
    <subcellularLocation>
        <location evidence="2">Gas vesicle</location>
    </subcellularLocation>
</comment>
<reference evidence="6" key="1">
    <citation type="journal article" date="2019" name="Int. J. Syst. Evol. Microbiol.">
        <title>The Global Catalogue of Microorganisms (GCM) 10K type strain sequencing project: providing services to taxonomists for standard genome sequencing and annotation.</title>
        <authorList>
            <consortium name="The Broad Institute Genomics Platform"/>
            <consortium name="The Broad Institute Genome Sequencing Center for Infectious Disease"/>
            <person name="Wu L."/>
            <person name="Ma J."/>
        </authorList>
    </citation>
    <scope>NUCLEOTIDE SEQUENCE [LARGE SCALE GENOMIC DNA]</scope>
    <source>
        <strain evidence="6">CCUG 62763</strain>
    </source>
</reference>
<keyword evidence="1" id="KW-0304">Gas vesicle</keyword>
<feature type="compositionally biased region" description="Basic and acidic residues" evidence="4">
    <location>
        <begin position="141"/>
        <end position="150"/>
    </location>
</feature>
<dbReference type="PANTHER" id="PTHR35344:SF4">
    <property type="entry name" value="GAS VESICLE PROTEIN A1"/>
    <property type="match status" value="1"/>
</dbReference>
<evidence type="ECO:0000256" key="3">
    <source>
        <dbReference type="ARBA" id="ARBA00035646"/>
    </source>
</evidence>
<dbReference type="Pfam" id="PF00741">
    <property type="entry name" value="Gas_vesicle"/>
    <property type="match status" value="1"/>
</dbReference>
<dbReference type="RefSeq" id="WP_387991068.1">
    <property type="nucleotide sequence ID" value="NZ_JBHSGR010000019.1"/>
</dbReference>
<evidence type="ECO:0000313" key="5">
    <source>
        <dbReference type="EMBL" id="MFC4694998.1"/>
    </source>
</evidence>
<dbReference type="PANTHER" id="PTHR35344">
    <property type="entry name" value="GAS VESICLE STRUCTURAL PROTEIN 2-RELATED"/>
    <property type="match status" value="1"/>
</dbReference>
<evidence type="ECO:0000313" key="6">
    <source>
        <dbReference type="Proteomes" id="UP001596025"/>
    </source>
</evidence>
<gene>
    <name evidence="5" type="ORF">ACFO3M_16490</name>
</gene>
<comment type="caution">
    <text evidence="5">The sequence shown here is derived from an EMBL/GenBank/DDBJ whole genome shotgun (WGS) entry which is preliminary data.</text>
</comment>
<accession>A0ABV9LLE7</accession>
<sequence length="150" mass="16057">MSGPVARRQVGVGSGALGRQPDSLADVLERVLDKGIVIAGDIVVNILDIELLTLKLRLFVSSAETAREMGLDWWSHDPFFSGRPAPAVESGERDDGERDDGERDDGEVAALRARVAELEDLVRRQGLEAGPAASDEATDGAPERRGAEQP</sequence>
<protein>
    <submittedName>
        <fullName evidence="5">Gas vesicle protein</fullName>
    </submittedName>
</protein>
<name>A0ABV9LLE7_9ACTN</name>